<dbReference type="InterPro" id="IPR000962">
    <property type="entry name" value="Znf_DskA_TraR"/>
</dbReference>
<name>A0A8E6B3G0_9BACT</name>
<dbReference type="GO" id="GO:0008270">
    <property type="term" value="F:zinc ion binding"/>
    <property type="evidence" value="ECO:0007669"/>
    <property type="project" value="UniProtKB-KW"/>
</dbReference>
<evidence type="ECO:0000256" key="1">
    <source>
        <dbReference type="ARBA" id="ARBA00022723"/>
    </source>
</evidence>
<feature type="domain" description="Zinc finger DksA/TraR C4-type" evidence="6">
    <location>
        <begin position="90"/>
        <end position="121"/>
    </location>
</feature>
<evidence type="ECO:0000256" key="2">
    <source>
        <dbReference type="ARBA" id="ARBA00022771"/>
    </source>
</evidence>
<feature type="zinc finger region" description="dksA C4-type" evidence="4">
    <location>
        <begin position="95"/>
        <end position="119"/>
    </location>
</feature>
<keyword evidence="3" id="KW-0862">Zinc</keyword>
<dbReference type="AlphaFoldDB" id="A0A8E6B3G0"/>
<dbReference type="PROSITE" id="PS01102">
    <property type="entry name" value="ZF_DKSA_1"/>
    <property type="match status" value="1"/>
</dbReference>
<dbReference type="PROSITE" id="PS51128">
    <property type="entry name" value="ZF_DKSA_2"/>
    <property type="match status" value="1"/>
</dbReference>
<sequence>MRLNTQEVKNLQLRLQKMVSHNRQLQSELDRELTHETVDSSRETTVDPLSSEINDLRGHQGDDEVTLGSLRIEQDMDREIQSALDRIEQGTYGICEHCSKPISKRRLNALPYARRCLHCEAAENFVRA</sequence>
<keyword evidence="2" id="KW-0863">Zinc-finger</keyword>
<keyword evidence="1" id="KW-0479">Metal-binding</keyword>
<dbReference type="Pfam" id="PF01258">
    <property type="entry name" value="zf-dskA_traR"/>
    <property type="match status" value="1"/>
</dbReference>
<evidence type="ECO:0000256" key="3">
    <source>
        <dbReference type="ARBA" id="ARBA00022833"/>
    </source>
</evidence>
<reference evidence="7" key="1">
    <citation type="submission" date="2021-05" db="EMBL/GenBank/DDBJ databases">
        <title>Complete genome sequence of the cellulolytic planctomycete Telmatocola sphagniphila SP2T and characterization of the first cellulase from planctomycetes.</title>
        <authorList>
            <person name="Rakitin A.L."/>
            <person name="Beletsky A.V."/>
            <person name="Naumoff D.G."/>
            <person name="Kulichevskaya I.S."/>
            <person name="Mardanov A.V."/>
            <person name="Ravin N.V."/>
            <person name="Dedysh S.N."/>
        </authorList>
    </citation>
    <scope>NUCLEOTIDE SEQUENCE</scope>
    <source>
        <strain evidence="7">SP2T</strain>
    </source>
</reference>
<feature type="compositionally biased region" description="Basic and acidic residues" evidence="5">
    <location>
        <begin position="30"/>
        <end position="45"/>
    </location>
</feature>
<dbReference type="EMBL" id="CP074694">
    <property type="protein sequence ID" value="QVL31021.1"/>
    <property type="molecule type" value="Genomic_DNA"/>
</dbReference>
<dbReference type="InterPro" id="IPR020458">
    <property type="entry name" value="Znf_DskA_TraR_CS"/>
</dbReference>
<dbReference type="KEGG" id="tsph:KIH39_19515"/>
<evidence type="ECO:0000256" key="4">
    <source>
        <dbReference type="PROSITE-ProRule" id="PRU00510"/>
    </source>
</evidence>
<dbReference type="PANTHER" id="PTHR33823">
    <property type="entry name" value="RNA POLYMERASE-BINDING TRANSCRIPTION FACTOR DKSA-RELATED"/>
    <property type="match status" value="1"/>
</dbReference>
<evidence type="ECO:0000313" key="8">
    <source>
        <dbReference type="Proteomes" id="UP000676194"/>
    </source>
</evidence>
<evidence type="ECO:0000256" key="5">
    <source>
        <dbReference type="SAM" id="MobiDB-lite"/>
    </source>
</evidence>
<dbReference type="Proteomes" id="UP000676194">
    <property type="component" value="Chromosome"/>
</dbReference>
<organism evidence="7 8">
    <name type="scientific">Telmatocola sphagniphila</name>
    <dbReference type="NCBI Taxonomy" id="1123043"/>
    <lineage>
        <taxon>Bacteria</taxon>
        <taxon>Pseudomonadati</taxon>
        <taxon>Planctomycetota</taxon>
        <taxon>Planctomycetia</taxon>
        <taxon>Gemmatales</taxon>
        <taxon>Gemmataceae</taxon>
    </lineage>
</organism>
<proteinExistence type="predicted"/>
<dbReference type="RefSeq" id="WP_213494903.1">
    <property type="nucleotide sequence ID" value="NZ_CP074694.1"/>
</dbReference>
<keyword evidence="8" id="KW-1185">Reference proteome</keyword>
<dbReference type="PANTHER" id="PTHR33823:SF4">
    <property type="entry name" value="GENERAL STRESS PROTEIN 16O"/>
    <property type="match status" value="1"/>
</dbReference>
<protein>
    <submittedName>
        <fullName evidence="7">TraR/DksA C4-type zinc finger protein</fullName>
    </submittedName>
</protein>
<dbReference type="Gene3D" id="1.20.120.910">
    <property type="entry name" value="DksA, coiled-coil domain"/>
    <property type="match status" value="1"/>
</dbReference>
<dbReference type="SUPFAM" id="SSF57716">
    <property type="entry name" value="Glucocorticoid receptor-like (DNA-binding domain)"/>
    <property type="match status" value="1"/>
</dbReference>
<feature type="region of interest" description="Disordered" evidence="5">
    <location>
        <begin position="30"/>
        <end position="60"/>
    </location>
</feature>
<gene>
    <name evidence="7" type="ORF">KIH39_19515</name>
</gene>
<accession>A0A8E6B3G0</accession>
<evidence type="ECO:0000313" key="7">
    <source>
        <dbReference type="EMBL" id="QVL31021.1"/>
    </source>
</evidence>
<evidence type="ECO:0000259" key="6">
    <source>
        <dbReference type="Pfam" id="PF01258"/>
    </source>
</evidence>